<proteinExistence type="predicted"/>
<keyword evidence="2" id="KW-1185">Reference proteome</keyword>
<dbReference type="eggNOG" id="ENOG5032S9W">
    <property type="taxonomic scope" value="Bacteria"/>
</dbReference>
<reference evidence="1 2" key="1">
    <citation type="submission" date="2009-02" db="EMBL/GenBank/DDBJ databases">
        <title>Sequencing of the draft genome and assembly of Dethiobacter alkaliphilus AHT 1.</title>
        <authorList>
            <consortium name="US DOE Joint Genome Institute (JGI-PGF)"/>
            <person name="Lucas S."/>
            <person name="Copeland A."/>
            <person name="Lapidus A."/>
            <person name="Glavina del Rio T."/>
            <person name="Dalin E."/>
            <person name="Tice H."/>
            <person name="Bruce D."/>
            <person name="Goodwin L."/>
            <person name="Pitluck S."/>
            <person name="Larimer F."/>
            <person name="Land M.L."/>
            <person name="Hauser L."/>
            <person name="Muyzer G."/>
        </authorList>
    </citation>
    <scope>NUCLEOTIDE SEQUENCE [LARGE SCALE GENOMIC DNA]</scope>
    <source>
        <strain evidence="1 2">AHT 1</strain>
    </source>
</reference>
<comment type="caution">
    <text evidence="1">The sequence shown here is derived from an EMBL/GenBank/DDBJ whole genome shotgun (WGS) entry which is preliminary data.</text>
</comment>
<dbReference type="Proteomes" id="UP000006443">
    <property type="component" value="Unassembled WGS sequence"/>
</dbReference>
<gene>
    <name evidence="1" type="ORF">DealDRAFT_2151</name>
</gene>
<dbReference type="AlphaFoldDB" id="C0GI42"/>
<sequence length="154" mass="17061">MAGKKIIYHCYGGAHSSVTAAAIHLGKLKPHIIPSDRELMGLTLFDRQTKDGHGQLHFFGFDRAGNQIYSVGCRNIGSSLEQFLQNVSGLLNVEDELHFVDTLHCVNLKMRIGGYISRRLGIIKYGRPLVLEGTQDAYPKLVELVNKVRKEAGA</sequence>
<dbReference type="InterPro" id="IPR021525">
    <property type="entry name" value="DUF3189"/>
</dbReference>
<dbReference type="Pfam" id="PF11385">
    <property type="entry name" value="DUF3189"/>
    <property type="match status" value="1"/>
</dbReference>
<organism evidence="1 2">
    <name type="scientific">Dethiobacter alkaliphilus AHT 1</name>
    <dbReference type="NCBI Taxonomy" id="555088"/>
    <lineage>
        <taxon>Bacteria</taxon>
        <taxon>Bacillati</taxon>
        <taxon>Bacillota</taxon>
        <taxon>Dethiobacteria</taxon>
        <taxon>Dethiobacterales</taxon>
        <taxon>Dethiobacteraceae</taxon>
        <taxon>Dethiobacter</taxon>
    </lineage>
</organism>
<dbReference type="RefSeq" id="WP_008517289.1">
    <property type="nucleotide sequence ID" value="NZ_ACJM01000010.1"/>
</dbReference>
<protein>
    <submittedName>
        <fullName evidence="1">Conserved hypothetical membrane protein</fullName>
    </submittedName>
</protein>
<dbReference type="STRING" id="555088.DealDRAFT_2151"/>
<accession>C0GI42</accession>
<name>C0GI42_DETAL</name>
<dbReference type="EMBL" id="ACJM01000010">
    <property type="protein sequence ID" value="EEG77116.1"/>
    <property type="molecule type" value="Genomic_DNA"/>
</dbReference>
<evidence type="ECO:0000313" key="2">
    <source>
        <dbReference type="Proteomes" id="UP000006443"/>
    </source>
</evidence>
<evidence type="ECO:0000313" key="1">
    <source>
        <dbReference type="EMBL" id="EEG77116.1"/>
    </source>
</evidence>